<feature type="compositionally biased region" description="Basic and acidic residues" evidence="4">
    <location>
        <begin position="1"/>
        <end position="11"/>
    </location>
</feature>
<keyword evidence="2" id="KW-0645">Protease</keyword>
<feature type="compositionally biased region" description="Polar residues" evidence="4">
    <location>
        <begin position="122"/>
        <end position="143"/>
    </location>
</feature>
<evidence type="ECO:0000259" key="5">
    <source>
        <dbReference type="Pfam" id="PF02902"/>
    </source>
</evidence>
<name>A0ABR2LYX4_9ASPA</name>
<dbReference type="EMBL" id="JBBWWR010000014">
    <property type="protein sequence ID" value="KAK8953692.1"/>
    <property type="molecule type" value="Genomic_DNA"/>
</dbReference>
<evidence type="ECO:0000256" key="2">
    <source>
        <dbReference type="ARBA" id="ARBA00022670"/>
    </source>
</evidence>
<organism evidence="6 7">
    <name type="scientific">Platanthera guangdongensis</name>
    <dbReference type="NCBI Taxonomy" id="2320717"/>
    <lineage>
        <taxon>Eukaryota</taxon>
        <taxon>Viridiplantae</taxon>
        <taxon>Streptophyta</taxon>
        <taxon>Embryophyta</taxon>
        <taxon>Tracheophyta</taxon>
        <taxon>Spermatophyta</taxon>
        <taxon>Magnoliopsida</taxon>
        <taxon>Liliopsida</taxon>
        <taxon>Asparagales</taxon>
        <taxon>Orchidaceae</taxon>
        <taxon>Orchidoideae</taxon>
        <taxon>Orchideae</taxon>
        <taxon>Orchidinae</taxon>
        <taxon>Platanthera</taxon>
    </lineage>
</organism>
<feature type="domain" description="Ubiquitin-like protease family profile" evidence="5">
    <location>
        <begin position="162"/>
        <end position="244"/>
    </location>
</feature>
<comment type="caution">
    <text evidence="6">The sequence shown here is derived from an EMBL/GenBank/DDBJ whole genome shotgun (WGS) entry which is preliminary data.</text>
</comment>
<accession>A0ABR2LYX4</accession>
<evidence type="ECO:0000256" key="1">
    <source>
        <dbReference type="ARBA" id="ARBA00005234"/>
    </source>
</evidence>
<keyword evidence="3" id="KW-0378">Hydrolase</keyword>
<comment type="similarity">
    <text evidence="1">Belongs to the peptidase C48 family.</text>
</comment>
<dbReference type="Pfam" id="PF02902">
    <property type="entry name" value="Peptidase_C48"/>
    <property type="match status" value="1"/>
</dbReference>
<proteinExistence type="inferred from homology"/>
<reference evidence="6 7" key="1">
    <citation type="journal article" date="2022" name="Nat. Plants">
        <title>Genomes of leafy and leafless Platanthera orchids illuminate the evolution of mycoheterotrophy.</title>
        <authorList>
            <person name="Li M.H."/>
            <person name="Liu K.W."/>
            <person name="Li Z."/>
            <person name="Lu H.C."/>
            <person name="Ye Q.L."/>
            <person name="Zhang D."/>
            <person name="Wang J.Y."/>
            <person name="Li Y.F."/>
            <person name="Zhong Z.M."/>
            <person name="Liu X."/>
            <person name="Yu X."/>
            <person name="Liu D.K."/>
            <person name="Tu X.D."/>
            <person name="Liu B."/>
            <person name="Hao Y."/>
            <person name="Liao X.Y."/>
            <person name="Jiang Y.T."/>
            <person name="Sun W.H."/>
            <person name="Chen J."/>
            <person name="Chen Y.Q."/>
            <person name="Ai Y."/>
            <person name="Zhai J.W."/>
            <person name="Wu S.S."/>
            <person name="Zhou Z."/>
            <person name="Hsiao Y.Y."/>
            <person name="Wu W.L."/>
            <person name="Chen Y.Y."/>
            <person name="Lin Y.F."/>
            <person name="Hsu J.L."/>
            <person name="Li C.Y."/>
            <person name="Wang Z.W."/>
            <person name="Zhao X."/>
            <person name="Zhong W.Y."/>
            <person name="Ma X.K."/>
            <person name="Ma L."/>
            <person name="Huang J."/>
            <person name="Chen G.Z."/>
            <person name="Huang M.Z."/>
            <person name="Huang L."/>
            <person name="Peng D.H."/>
            <person name="Luo Y.B."/>
            <person name="Zou S.Q."/>
            <person name="Chen S.P."/>
            <person name="Lan S."/>
            <person name="Tsai W.C."/>
            <person name="Van de Peer Y."/>
            <person name="Liu Z.J."/>
        </authorList>
    </citation>
    <scope>NUCLEOTIDE SEQUENCE [LARGE SCALE GENOMIC DNA]</scope>
    <source>
        <strain evidence="6">Lor288</strain>
    </source>
</reference>
<evidence type="ECO:0000313" key="7">
    <source>
        <dbReference type="Proteomes" id="UP001412067"/>
    </source>
</evidence>
<dbReference type="InterPro" id="IPR038765">
    <property type="entry name" value="Papain-like_cys_pep_sf"/>
</dbReference>
<keyword evidence="7" id="KW-1185">Reference proteome</keyword>
<dbReference type="Gene3D" id="3.40.395.10">
    <property type="entry name" value="Adenoviral Proteinase, Chain A"/>
    <property type="match status" value="1"/>
</dbReference>
<dbReference type="InterPro" id="IPR003653">
    <property type="entry name" value="Peptidase_C48_C"/>
</dbReference>
<evidence type="ECO:0000256" key="4">
    <source>
        <dbReference type="SAM" id="MobiDB-lite"/>
    </source>
</evidence>
<feature type="region of interest" description="Disordered" evidence="4">
    <location>
        <begin position="1"/>
        <end position="31"/>
    </location>
</feature>
<gene>
    <name evidence="6" type="ORF">KSP40_PGU006902</name>
</gene>
<feature type="region of interest" description="Disordered" evidence="4">
    <location>
        <begin position="104"/>
        <end position="143"/>
    </location>
</feature>
<protein>
    <recommendedName>
        <fullName evidence="5">Ubiquitin-like protease family profile domain-containing protein</fullName>
    </recommendedName>
</protein>
<sequence>MDVLDEEKTLLDEEEDCSDFENPPPKEHKRKRIDFAALDEKLGYERRMKENRSRGTHEKSMLSEVVKPDEGWRGLEDRLKTYIKLEVDRLRSFCEERFKALQAQCKPSSSAPSPPLSPERTLVTSTQPSKITSTPKHTTVPKTKCSSPMIIRKSPRHISHITPEAVNSAGIILMPCHLGSHWALLVCWIKEKRWEYYDSMPNSLHRAGVCDNLKALVDDVSTTFPKGFAKWPLEDVVGLPKQDNT</sequence>
<evidence type="ECO:0000256" key="3">
    <source>
        <dbReference type="ARBA" id="ARBA00022801"/>
    </source>
</evidence>
<dbReference type="SUPFAM" id="SSF54001">
    <property type="entry name" value="Cysteine proteinases"/>
    <property type="match status" value="1"/>
</dbReference>
<dbReference type="Proteomes" id="UP001412067">
    <property type="component" value="Unassembled WGS sequence"/>
</dbReference>
<evidence type="ECO:0000313" key="6">
    <source>
        <dbReference type="EMBL" id="KAK8953692.1"/>
    </source>
</evidence>